<comment type="caution">
    <text evidence="1">The sequence shown here is derived from an EMBL/GenBank/DDBJ whole genome shotgun (WGS) entry which is preliminary data.</text>
</comment>
<organism evidence="1 2">
    <name type="scientific">Lentinula aciculospora</name>
    <dbReference type="NCBI Taxonomy" id="153920"/>
    <lineage>
        <taxon>Eukaryota</taxon>
        <taxon>Fungi</taxon>
        <taxon>Dikarya</taxon>
        <taxon>Basidiomycota</taxon>
        <taxon>Agaricomycotina</taxon>
        <taxon>Agaricomycetes</taxon>
        <taxon>Agaricomycetidae</taxon>
        <taxon>Agaricales</taxon>
        <taxon>Marasmiineae</taxon>
        <taxon>Omphalotaceae</taxon>
        <taxon>Lentinula</taxon>
    </lineage>
</organism>
<dbReference type="Proteomes" id="UP001150266">
    <property type="component" value="Unassembled WGS sequence"/>
</dbReference>
<name>A0A9W8ZZA3_9AGAR</name>
<gene>
    <name evidence="1" type="ORF">J3R30DRAFT_3530594</name>
</gene>
<dbReference type="EMBL" id="JAOTPV010000024">
    <property type="protein sequence ID" value="KAJ4470800.1"/>
    <property type="molecule type" value="Genomic_DNA"/>
</dbReference>
<protein>
    <submittedName>
        <fullName evidence="1">Uncharacterized protein</fullName>
    </submittedName>
</protein>
<evidence type="ECO:0000313" key="1">
    <source>
        <dbReference type="EMBL" id="KAJ4470800.1"/>
    </source>
</evidence>
<evidence type="ECO:0000313" key="2">
    <source>
        <dbReference type="Proteomes" id="UP001150266"/>
    </source>
</evidence>
<dbReference type="OrthoDB" id="544608at2759"/>
<keyword evidence="2" id="KW-1185">Reference proteome</keyword>
<dbReference type="AlphaFoldDB" id="A0A9W8ZZA3"/>
<sequence>MALMFHTITMGGDLHTAVAEYYDTPIIRYVIRMCSFQSSSLVSSIRNTLLPHILRSTQLNHSDDSLEHYCFGHDIYDGLDLRHVGKNGHRILADFLSSFTSRVACEGWREDQLVGTLSGDSNVFGGWDWNPSDDDRVVELLQAFLIPTKAKTYPNTSLVNAFLVYTIVLPLSSPQHFSAVQPKPSLVWRRFRLEHTYWKYCRRRIRLEGLMHS</sequence>
<reference evidence="1" key="1">
    <citation type="submission" date="2022-08" db="EMBL/GenBank/DDBJ databases">
        <title>A Global Phylogenomic Analysis of the Shiitake Genus Lentinula.</title>
        <authorList>
            <consortium name="DOE Joint Genome Institute"/>
            <person name="Sierra-Patev S."/>
            <person name="Min B."/>
            <person name="Naranjo-Ortiz M."/>
            <person name="Looney B."/>
            <person name="Konkel Z."/>
            <person name="Slot J.C."/>
            <person name="Sakamoto Y."/>
            <person name="Steenwyk J.L."/>
            <person name="Rokas A."/>
            <person name="Carro J."/>
            <person name="Camarero S."/>
            <person name="Ferreira P."/>
            <person name="Molpeceres G."/>
            <person name="Ruiz-Duenas F.J."/>
            <person name="Serrano A."/>
            <person name="Henrissat B."/>
            <person name="Drula E."/>
            <person name="Hughes K.W."/>
            <person name="Mata J.L."/>
            <person name="Ishikawa N.K."/>
            <person name="Vargas-Isla R."/>
            <person name="Ushijima S."/>
            <person name="Smith C.A."/>
            <person name="Ahrendt S."/>
            <person name="Andreopoulos W."/>
            <person name="He G."/>
            <person name="Labutti K."/>
            <person name="Lipzen A."/>
            <person name="Ng V."/>
            <person name="Riley R."/>
            <person name="Sandor L."/>
            <person name="Barry K."/>
            <person name="Martinez A.T."/>
            <person name="Xiao Y."/>
            <person name="Gibbons J.G."/>
            <person name="Terashima K."/>
            <person name="Grigoriev I.V."/>
            <person name="Hibbett D.S."/>
        </authorList>
    </citation>
    <scope>NUCLEOTIDE SEQUENCE</scope>
    <source>
        <strain evidence="1">JLM2183</strain>
    </source>
</reference>
<proteinExistence type="predicted"/>
<accession>A0A9W8ZZA3</accession>